<dbReference type="InterPro" id="IPR001173">
    <property type="entry name" value="Glyco_trans_2-like"/>
</dbReference>
<dbReference type="Gene3D" id="3.40.50.1000">
    <property type="entry name" value="HAD superfamily/HAD-like"/>
    <property type="match status" value="1"/>
</dbReference>
<dbReference type="Pfam" id="PF12710">
    <property type="entry name" value="HAD"/>
    <property type="match status" value="1"/>
</dbReference>
<name>A0A1P8KE91_9BURK</name>
<comment type="cofactor">
    <cofactor evidence="1">
        <name>Mg(2+)</name>
        <dbReference type="ChEBI" id="CHEBI:18420"/>
    </cofactor>
</comment>
<feature type="domain" description="Glycosyltransferase 2-like" evidence="6">
    <location>
        <begin position="55"/>
        <end position="137"/>
    </location>
</feature>
<dbReference type="KEGG" id="rsb:RS694_18150"/>
<dbReference type="GO" id="GO:0016757">
    <property type="term" value="F:glycosyltransferase activity"/>
    <property type="evidence" value="ECO:0007669"/>
    <property type="project" value="UniProtKB-KW"/>
</dbReference>
<dbReference type="SUPFAM" id="SSF56784">
    <property type="entry name" value="HAD-like"/>
    <property type="match status" value="1"/>
</dbReference>
<evidence type="ECO:0000256" key="4">
    <source>
        <dbReference type="ARBA" id="ARBA00022679"/>
    </source>
</evidence>
<dbReference type="SUPFAM" id="SSF53448">
    <property type="entry name" value="Nucleotide-diphospho-sugar transferases"/>
    <property type="match status" value="1"/>
</dbReference>
<protein>
    <recommendedName>
        <fullName evidence="6">Glycosyltransferase 2-like domain-containing protein</fullName>
    </recommendedName>
</protein>
<dbReference type="STRING" id="1484693.RS694_18150"/>
<comment type="similarity">
    <text evidence="2">Belongs to the glycosyltransferase 2 family.</text>
</comment>
<evidence type="ECO:0000256" key="3">
    <source>
        <dbReference type="ARBA" id="ARBA00022676"/>
    </source>
</evidence>
<dbReference type="Gene3D" id="3.90.550.10">
    <property type="entry name" value="Spore Coat Polysaccharide Biosynthesis Protein SpsA, Chain A"/>
    <property type="match status" value="1"/>
</dbReference>
<evidence type="ECO:0000313" key="7">
    <source>
        <dbReference type="EMBL" id="APW44258.1"/>
    </source>
</evidence>
<evidence type="ECO:0000259" key="6">
    <source>
        <dbReference type="Pfam" id="PF00535"/>
    </source>
</evidence>
<dbReference type="NCBIfam" id="TIGR01488">
    <property type="entry name" value="HAD-SF-IB"/>
    <property type="match status" value="1"/>
</dbReference>
<dbReference type="InterPro" id="IPR023214">
    <property type="entry name" value="HAD_sf"/>
</dbReference>
<dbReference type="AlphaFoldDB" id="A0A1P8KE91"/>
<evidence type="ECO:0000256" key="1">
    <source>
        <dbReference type="ARBA" id="ARBA00001946"/>
    </source>
</evidence>
<keyword evidence="4" id="KW-0808">Transferase</keyword>
<reference evidence="7 8" key="1">
    <citation type="submission" date="2017-01" db="EMBL/GenBank/DDBJ databases">
        <authorList>
            <person name="Mah S.A."/>
            <person name="Swanson W.J."/>
            <person name="Moy G.W."/>
            <person name="Vacquier V.D."/>
        </authorList>
    </citation>
    <scope>NUCLEOTIDE SEQUENCE [LARGE SCALE GENOMIC DNA]</scope>
    <source>
        <strain evidence="7 8">DSM 22694</strain>
    </source>
</reference>
<sequence>MGMKKNASWGPLVWRWLWAQLGKLLDKQAPQHPAPEHKVLPPASPLALDAKAYATVIIPALNEAKRIADVVAYALADPATAEVIVIDDSSIDATAQLARAAGARVILSSMLGKGASMQDGIEPARQDLLVYLDGDLAGLRPGIITDLCIPLLRGAADFVKARFGRGGGRVTELTAKPMLKIFFPELAHISQPLGGIIAARKKLLQTLPFEDGYGVDVGILIDAHLSGARIAEVDIGSLEHDSQPLHDLTVMANEVSRVIFNRARSAGRLHVEQVATMYEAQRQAASGIDYVLTRRKGRQRLLLLDMDGTVTPSRFAVELAKANGQSTALMQLLDTHDGDASTRSENIARLFQYLHKKKFEQVARAMEIRPGVIEFVNQMRRRGFMVGVVSDSYFVAADVLRRRIFADFAMAHSIVFENEVCTGQVRINPAFIHPTGSAGNPICKSNVLRRFLSDPSEPAVHLTWVVGDNTNDLALMRLADAAFAIEPKSPSLMNDPDITVIDSFGALLERLPNHILVAKAA</sequence>
<dbReference type="InterPro" id="IPR029044">
    <property type="entry name" value="Nucleotide-diphossugar_trans"/>
</dbReference>
<accession>A0A1P8KE91</accession>
<dbReference type="eggNOG" id="COG0560">
    <property type="taxonomic scope" value="Bacteria"/>
</dbReference>
<evidence type="ECO:0000256" key="5">
    <source>
        <dbReference type="ARBA" id="ARBA00022842"/>
    </source>
</evidence>
<dbReference type="CDD" id="cd04179">
    <property type="entry name" value="DPM_DPG-synthase_like"/>
    <property type="match status" value="1"/>
</dbReference>
<organism evidence="7 8">
    <name type="scientific">Rhodoferax saidenbachensis</name>
    <dbReference type="NCBI Taxonomy" id="1484693"/>
    <lineage>
        <taxon>Bacteria</taxon>
        <taxon>Pseudomonadati</taxon>
        <taxon>Pseudomonadota</taxon>
        <taxon>Betaproteobacteria</taxon>
        <taxon>Burkholderiales</taxon>
        <taxon>Comamonadaceae</taxon>
        <taxon>Rhodoferax</taxon>
    </lineage>
</organism>
<dbReference type="PANTHER" id="PTHR48090">
    <property type="entry name" value="UNDECAPRENYL-PHOSPHATE 4-DEOXY-4-FORMAMIDO-L-ARABINOSE TRANSFERASE-RELATED"/>
    <property type="match status" value="1"/>
</dbReference>
<dbReference type="Proteomes" id="UP000186110">
    <property type="component" value="Chromosome"/>
</dbReference>
<dbReference type="InterPro" id="IPR050256">
    <property type="entry name" value="Glycosyltransferase_2"/>
</dbReference>
<gene>
    <name evidence="7" type="ORF">RS694_18150</name>
</gene>
<evidence type="ECO:0000313" key="8">
    <source>
        <dbReference type="Proteomes" id="UP000186110"/>
    </source>
</evidence>
<keyword evidence="5" id="KW-0460">Magnesium</keyword>
<dbReference type="Pfam" id="PF00535">
    <property type="entry name" value="Glycos_transf_2"/>
    <property type="match status" value="1"/>
</dbReference>
<keyword evidence="3" id="KW-0328">Glycosyltransferase</keyword>
<evidence type="ECO:0000256" key="2">
    <source>
        <dbReference type="ARBA" id="ARBA00006739"/>
    </source>
</evidence>
<dbReference type="PANTHER" id="PTHR48090:SF10">
    <property type="entry name" value="GLUCOSYL-3-PHOSPHOGLYCERATE SYNTHASE"/>
    <property type="match status" value="1"/>
</dbReference>
<dbReference type="EMBL" id="CP019239">
    <property type="protein sequence ID" value="APW44258.1"/>
    <property type="molecule type" value="Genomic_DNA"/>
</dbReference>
<proteinExistence type="inferred from homology"/>
<dbReference type="InterPro" id="IPR036412">
    <property type="entry name" value="HAD-like_sf"/>
</dbReference>
<keyword evidence="8" id="KW-1185">Reference proteome</keyword>
<dbReference type="eggNOG" id="COG1215">
    <property type="taxonomic scope" value="Bacteria"/>
</dbReference>